<feature type="binding site" evidence="10">
    <location>
        <begin position="84"/>
        <end position="86"/>
    </location>
    <ligand>
        <name>L-cysteinyl-5'-AMP</name>
        <dbReference type="ChEBI" id="CHEBI:144924"/>
    </ligand>
</feature>
<sequence length="420" mass="45507">MKSWSRPALNPVASPAGADIDVRLFDTAAGEIVPIDLGEQAGLYVCGITPYDATHLGHAATYVTFDIAQRVMIDAGAQVTYVQNVTDVDDPLLERAARDGVDWRELATSEIELFHGDMEALGVIPPQHYVGVVESMTLHSANVARLLERGLAYTVDVPAAENAAAGAKDVYLDLAQQPTFGSVSHWDREQMMAVFADRGGDPDREGKRDVFDPLLWRAEREGEPAWDGGPGVGRGRPGWHIECTSIALEHLGHGFTLQGGGTDLIFPHHEMSAVQANALTGQPPFAHHYAHQGMVGYDGEKMSKSKGNLVKVSVLRREGVDPMAIRLVLLDQHYRADWEYIDALLDAAKERLATWRRAIEADGVDATPTIEAVRRALRSDLDTPAALAAIDAWCAAEGEEAVGSAQQIRDVVDALLGVKL</sequence>
<dbReference type="GO" id="GO:0005524">
    <property type="term" value="F:ATP binding"/>
    <property type="evidence" value="ECO:0007669"/>
    <property type="project" value="UniProtKB-KW"/>
</dbReference>
<gene>
    <name evidence="10" type="primary">mshC</name>
    <name evidence="12" type="ORF">HX89_07480</name>
</gene>
<feature type="binding site" evidence="10">
    <location>
        <position position="239"/>
    </location>
    <ligand>
        <name>L-cysteinyl-5'-AMP</name>
        <dbReference type="ChEBI" id="CHEBI:144924"/>
    </ligand>
</feature>
<dbReference type="RefSeq" id="WP_038568172.1">
    <property type="nucleotide sequence ID" value="NZ_CP008889.1"/>
</dbReference>
<feature type="domain" description="tRNA synthetases class I catalytic" evidence="11">
    <location>
        <begin position="39"/>
        <end position="349"/>
    </location>
</feature>
<dbReference type="Gene3D" id="3.40.50.620">
    <property type="entry name" value="HUPs"/>
    <property type="match status" value="1"/>
</dbReference>
<dbReference type="GeneID" id="41840992"/>
<dbReference type="GO" id="GO:0006423">
    <property type="term" value="P:cysteinyl-tRNA aminoacylation"/>
    <property type="evidence" value="ECO:0007669"/>
    <property type="project" value="TreeGrafter"/>
</dbReference>
<keyword evidence="8 10" id="KW-0067">ATP-binding</keyword>
<keyword evidence="13" id="KW-1185">Reference proteome</keyword>
<comment type="similarity">
    <text evidence="2 10">Belongs to the class-I aminoacyl-tRNA synthetase family. MshC subfamily.</text>
</comment>
<evidence type="ECO:0000256" key="10">
    <source>
        <dbReference type="HAMAP-Rule" id="MF_01697"/>
    </source>
</evidence>
<feature type="binding site" evidence="10">
    <location>
        <begin position="46"/>
        <end position="49"/>
    </location>
    <ligand>
        <name>L-cysteinyl-5'-AMP</name>
        <dbReference type="ChEBI" id="CHEBI:144924"/>
    </ligand>
</feature>
<dbReference type="PANTHER" id="PTHR10890">
    <property type="entry name" value="CYSTEINYL-TRNA SYNTHETASE"/>
    <property type="match status" value="1"/>
</dbReference>
<dbReference type="Gene3D" id="1.20.120.640">
    <property type="entry name" value="Anticodon-binding domain of a subclass of class I aminoacyl-tRNA synthetases"/>
    <property type="match status" value="1"/>
</dbReference>
<evidence type="ECO:0000313" key="12">
    <source>
        <dbReference type="EMBL" id="AIF40804.1"/>
    </source>
</evidence>
<dbReference type="PANTHER" id="PTHR10890:SF3">
    <property type="entry name" value="CYSTEINE--TRNA LIGASE, CYTOPLASMIC"/>
    <property type="match status" value="1"/>
</dbReference>
<feature type="binding site" evidence="10">
    <location>
        <position position="61"/>
    </location>
    <ligand>
        <name>L-cysteinyl-5'-AMP</name>
        <dbReference type="ChEBI" id="CHEBI:144924"/>
    </ligand>
</feature>
<dbReference type="EMBL" id="CP008889">
    <property type="protein sequence ID" value="AIF40804.1"/>
    <property type="molecule type" value="Genomic_DNA"/>
</dbReference>
<keyword evidence="4 10" id="KW-0436">Ligase</keyword>
<dbReference type="HOGENOM" id="CLU_013528_0_0_11"/>
<dbReference type="GO" id="GO:0035446">
    <property type="term" value="F:cysteine-glucosaminylinositol ligase activity"/>
    <property type="evidence" value="ECO:0007669"/>
    <property type="project" value="UniProtKB-UniRule"/>
</dbReference>
<evidence type="ECO:0000256" key="8">
    <source>
        <dbReference type="ARBA" id="ARBA00022840"/>
    </source>
</evidence>
<proteinExistence type="inferred from homology"/>
<reference evidence="12 13" key="1">
    <citation type="submission" date="2014-07" db="EMBL/GenBank/DDBJ databases">
        <title>Genome Sequencing of Dermacoccus nishinomiyaensis.</title>
        <authorList>
            <person name="Hong K.W."/>
            <person name="Chan K.G."/>
        </authorList>
    </citation>
    <scope>NUCLEOTIDE SEQUENCE [LARGE SCALE GENOMIC DNA]</scope>
    <source>
        <strain evidence="12 13">M25</strain>
    </source>
</reference>
<feature type="short sequence motif" description="'ERGGDP' region" evidence="10">
    <location>
        <begin position="197"/>
        <end position="202"/>
    </location>
</feature>
<feature type="binding site" evidence="10">
    <location>
        <position position="46"/>
    </location>
    <ligand>
        <name>Zn(2+)</name>
        <dbReference type="ChEBI" id="CHEBI:29105"/>
    </ligand>
</feature>
<comment type="function">
    <text evidence="1 10">Catalyzes the ATP-dependent condensation of GlcN-Ins and L-cysteine to form L-Cys-GlcN-Ins.</text>
</comment>
<dbReference type="AlphaFoldDB" id="A0A075JFY6"/>
<comment type="cofactor">
    <cofactor evidence="10">
        <name>Zn(2+)</name>
        <dbReference type="ChEBI" id="CHEBI:29105"/>
    </cofactor>
    <text evidence="10">Binds 1 zinc ion per subunit.</text>
</comment>
<dbReference type="NCBIfam" id="TIGR03447">
    <property type="entry name" value="mycothiol_MshC"/>
    <property type="match status" value="1"/>
</dbReference>
<keyword evidence="7 10" id="KW-0862">Zinc</keyword>
<dbReference type="Pfam" id="PF01406">
    <property type="entry name" value="tRNA-synt_1e"/>
    <property type="match status" value="1"/>
</dbReference>
<feature type="binding site" evidence="10">
    <location>
        <begin position="261"/>
        <end position="263"/>
    </location>
    <ligand>
        <name>L-cysteinyl-5'-AMP</name>
        <dbReference type="ChEBI" id="CHEBI:144924"/>
    </ligand>
</feature>
<evidence type="ECO:0000256" key="1">
    <source>
        <dbReference type="ARBA" id="ARBA00003679"/>
    </source>
</evidence>
<dbReference type="InterPro" id="IPR032678">
    <property type="entry name" value="tRNA-synt_1_cat_dom"/>
</dbReference>
<accession>A0A075JFY6</accession>
<dbReference type="Proteomes" id="UP000027986">
    <property type="component" value="Chromosome"/>
</dbReference>
<dbReference type="eggNOG" id="COG0215">
    <property type="taxonomic scope" value="Bacteria"/>
</dbReference>
<evidence type="ECO:0000256" key="2">
    <source>
        <dbReference type="ARBA" id="ARBA00007723"/>
    </source>
</evidence>
<dbReference type="PRINTS" id="PR00983">
    <property type="entry name" value="TRNASYNTHCYS"/>
</dbReference>
<evidence type="ECO:0000256" key="9">
    <source>
        <dbReference type="ARBA" id="ARBA00048350"/>
    </source>
</evidence>
<dbReference type="InterPro" id="IPR014729">
    <property type="entry name" value="Rossmann-like_a/b/a_fold"/>
</dbReference>
<comment type="subunit">
    <text evidence="3 10">Monomer.</text>
</comment>
<dbReference type="EC" id="6.3.1.13" evidence="10"/>
<dbReference type="InterPro" id="IPR024909">
    <property type="entry name" value="Cys-tRNA/MSH_ligase"/>
</dbReference>
<evidence type="ECO:0000256" key="7">
    <source>
        <dbReference type="ARBA" id="ARBA00022833"/>
    </source>
</evidence>
<evidence type="ECO:0000313" key="13">
    <source>
        <dbReference type="Proteomes" id="UP000027986"/>
    </source>
</evidence>
<dbReference type="KEGG" id="dni:HX89_07480"/>
<evidence type="ECO:0000256" key="5">
    <source>
        <dbReference type="ARBA" id="ARBA00022723"/>
    </source>
</evidence>
<feature type="binding site" evidence="10">
    <location>
        <position position="295"/>
    </location>
    <ligand>
        <name>L-cysteinyl-5'-AMP</name>
        <dbReference type="ChEBI" id="CHEBI:144924"/>
    </ligand>
</feature>
<dbReference type="GO" id="GO:0010125">
    <property type="term" value="P:mycothiol biosynthetic process"/>
    <property type="evidence" value="ECO:0007669"/>
    <property type="project" value="UniProtKB-UniRule"/>
</dbReference>
<name>A0A075JFY6_9MICO</name>
<dbReference type="HAMAP" id="MF_01697">
    <property type="entry name" value="MshC"/>
    <property type="match status" value="1"/>
</dbReference>
<organism evidence="12 13">
    <name type="scientific">Dermacoccus nishinomiyaensis</name>
    <dbReference type="NCBI Taxonomy" id="1274"/>
    <lineage>
        <taxon>Bacteria</taxon>
        <taxon>Bacillati</taxon>
        <taxon>Actinomycetota</taxon>
        <taxon>Actinomycetes</taxon>
        <taxon>Micrococcales</taxon>
        <taxon>Dermacoccaceae</taxon>
        <taxon>Dermacoccus</taxon>
    </lineage>
</organism>
<evidence type="ECO:0000259" key="11">
    <source>
        <dbReference type="Pfam" id="PF01406"/>
    </source>
</evidence>
<dbReference type="OrthoDB" id="9815130at2"/>
<feature type="short sequence motif" description="'HIGH' region" evidence="10">
    <location>
        <begin position="48"/>
        <end position="58"/>
    </location>
</feature>
<feature type="short sequence motif" description="'KMSKS' region" evidence="10">
    <location>
        <begin position="301"/>
        <end position="305"/>
    </location>
</feature>
<protein>
    <recommendedName>
        <fullName evidence="10">L-cysteine:1D-myo-inositol 2-amino-2-deoxy-alpha-D-glucopyranoside ligase</fullName>
        <shortName evidence="10">L-Cys:GlcN-Ins ligase</shortName>
        <ecNumber evidence="10">6.3.1.13</ecNumber>
    </recommendedName>
    <alternativeName>
        <fullName evidence="10">Mycothiol ligase</fullName>
        <shortName evidence="10">MSH ligase</shortName>
    </alternativeName>
</protein>
<keyword evidence="6 10" id="KW-0547">Nucleotide-binding</keyword>
<dbReference type="GO" id="GO:0008270">
    <property type="term" value="F:zinc ion binding"/>
    <property type="evidence" value="ECO:0007669"/>
    <property type="project" value="UniProtKB-UniRule"/>
</dbReference>
<feature type="binding site" evidence="10">
    <location>
        <position position="268"/>
    </location>
    <ligand>
        <name>Zn(2+)</name>
        <dbReference type="ChEBI" id="CHEBI:29105"/>
    </ligand>
</feature>
<dbReference type="GO" id="GO:0004817">
    <property type="term" value="F:cysteine-tRNA ligase activity"/>
    <property type="evidence" value="ECO:0007669"/>
    <property type="project" value="TreeGrafter"/>
</dbReference>
<evidence type="ECO:0000256" key="3">
    <source>
        <dbReference type="ARBA" id="ARBA00011245"/>
    </source>
</evidence>
<evidence type="ECO:0000256" key="6">
    <source>
        <dbReference type="ARBA" id="ARBA00022741"/>
    </source>
</evidence>
<dbReference type="GO" id="GO:0005829">
    <property type="term" value="C:cytosol"/>
    <property type="evidence" value="ECO:0007669"/>
    <property type="project" value="TreeGrafter"/>
</dbReference>
<evidence type="ECO:0000256" key="4">
    <source>
        <dbReference type="ARBA" id="ARBA00022598"/>
    </source>
</evidence>
<dbReference type="InterPro" id="IPR017812">
    <property type="entry name" value="Mycothiol_ligase_MshC"/>
</dbReference>
<keyword evidence="5 10" id="KW-0479">Metal-binding</keyword>
<dbReference type="SUPFAM" id="SSF52374">
    <property type="entry name" value="Nucleotidylyl transferase"/>
    <property type="match status" value="1"/>
</dbReference>
<feature type="binding site" evidence="10">
    <location>
        <position position="243"/>
    </location>
    <ligand>
        <name>Zn(2+)</name>
        <dbReference type="ChEBI" id="CHEBI:29105"/>
    </ligand>
</feature>
<comment type="catalytic activity">
    <reaction evidence="9 10">
        <text>1D-myo-inositol 2-amino-2-deoxy-alpha-D-glucopyranoside + L-cysteine + ATP = 1D-myo-inositol 2-(L-cysteinylamino)-2-deoxy-alpha-D-glucopyranoside + AMP + diphosphate + H(+)</text>
        <dbReference type="Rhea" id="RHEA:26176"/>
        <dbReference type="ChEBI" id="CHEBI:15378"/>
        <dbReference type="ChEBI" id="CHEBI:30616"/>
        <dbReference type="ChEBI" id="CHEBI:33019"/>
        <dbReference type="ChEBI" id="CHEBI:35235"/>
        <dbReference type="ChEBI" id="CHEBI:58886"/>
        <dbReference type="ChEBI" id="CHEBI:58887"/>
        <dbReference type="ChEBI" id="CHEBI:456215"/>
        <dbReference type="EC" id="6.3.1.13"/>
    </reaction>
</comment>